<dbReference type="SUPFAM" id="SSF52058">
    <property type="entry name" value="L domain-like"/>
    <property type="match status" value="1"/>
</dbReference>
<evidence type="ECO:0000313" key="1">
    <source>
        <dbReference type="EMBL" id="EAX91427.1"/>
    </source>
</evidence>
<accession>A2FUJ4</accession>
<dbReference type="SMR" id="A2FUJ4"/>
<gene>
    <name evidence="1" type="ORF">TVAG_484410</name>
</gene>
<dbReference type="InParanoid" id="A2FUJ4"/>
<dbReference type="Gene3D" id="3.80.10.10">
    <property type="entry name" value="Ribonuclease Inhibitor"/>
    <property type="match status" value="1"/>
</dbReference>
<protein>
    <recommendedName>
        <fullName evidence="3">Surface antigen BspA-like</fullName>
    </recommendedName>
</protein>
<sequence>MTKLVRTPIIFEEEDIPNKENITTFGVGFDSGATLHNFKGWEKLSKIEDFGFHANPHLEIIDVSMTKITALPNLAFCDLDNLKTLILPAKLNELKFESITHIPKLYTLSLPSSINLIADQCFSYLNNLKVICYYGNVSFSGKNLFNNCPNVKYIRVCPLYPSEKFSSFNVSFDAFQLGETMITCPSIKNIPCSSTFHFISYSVFILI</sequence>
<dbReference type="OrthoDB" id="676979at2759"/>
<dbReference type="EMBL" id="DS114036">
    <property type="protein sequence ID" value="EAX91427.1"/>
    <property type="molecule type" value="Genomic_DNA"/>
</dbReference>
<dbReference type="AlphaFoldDB" id="A2FUJ4"/>
<evidence type="ECO:0000313" key="2">
    <source>
        <dbReference type="Proteomes" id="UP000001542"/>
    </source>
</evidence>
<dbReference type="InterPro" id="IPR032675">
    <property type="entry name" value="LRR_dom_sf"/>
</dbReference>
<evidence type="ECO:0008006" key="3">
    <source>
        <dbReference type="Google" id="ProtNLM"/>
    </source>
</evidence>
<name>A2FUJ4_TRIV3</name>
<proteinExistence type="predicted"/>
<dbReference type="InterPro" id="IPR026906">
    <property type="entry name" value="LRR_5"/>
</dbReference>
<dbReference type="Proteomes" id="UP000001542">
    <property type="component" value="Unassembled WGS sequence"/>
</dbReference>
<dbReference type="VEuPathDB" id="TrichDB:TVAGG3_0947050"/>
<dbReference type="RefSeq" id="XP_001304357.1">
    <property type="nucleotide sequence ID" value="XM_001304356.1"/>
</dbReference>
<dbReference type="KEGG" id="tva:4749120"/>
<reference evidence="1" key="2">
    <citation type="journal article" date="2007" name="Science">
        <title>Draft genome sequence of the sexually transmitted pathogen Trichomonas vaginalis.</title>
        <authorList>
            <person name="Carlton J.M."/>
            <person name="Hirt R.P."/>
            <person name="Silva J.C."/>
            <person name="Delcher A.L."/>
            <person name="Schatz M."/>
            <person name="Zhao Q."/>
            <person name="Wortman J.R."/>
            <person name="Bidwell S.L."/>
            <person name="Alsmark U.C.M."/>
            <person name="Besteiro S."/>
            <person name="Sicheritz-Ponten T."/>
            <person name="Noel C.J."/>
            <person name="Dacks J.B."/>
            <person name="Foster P.G."/>
            <person name="Simillion C."/>
            <person name="Van de Peer Y."/>
            <person name="Miranda-Saavedra D."/>
            <person name="Barton G.J."/>
            <person name="Westrop G.D."/>
            <person name="Mueller S."/>
            <person name="Dessi D."/>
            <person name="Fiori P.L."/>
            <person name="Ren Q."/>
            <person name="Paulsen I."/>
            <person name="Zhang H."/>
            <person name="Bastida-Corcuera F.D."/>
            <person name="Simoes-Barbosa A."/>
            <person name="Brown M.T."/>
            <person name="Hayes R.D."/>
            <person name="Mukherjee M."/>
            <person name="Okumura C.Y."/>
            <person name="Schneider R."/>
            <person name="Smith A.J."/>
            <person name="Vanacova S."/>
            <person name="Villalvazo M."/>
            <person name="Haas B.J."/>
            <person name="Pertea M."/>
            <person name="Feldblyum T.V."/>
            <person name="Utterback T.R."/>
            <person name="Shu C.L."/>
            <person name="Osoegawa K."/>
            <person name="de Jong P.J."/>
            <person name="Hrdy I."/>
            <person name="Horvathova L."/>
            <person name="Zubacova Z."/>
            <person name="Dolezal P."/>
            <person name="Malik S.B."/>
            <person name="Logsdon J.M. Jr."/>
            <person name="Henze K."/>
            <person name="Gupta A."/>
            <person name="Wang C.C."/>
            <person name="Dunne R.L."/>
            <person name="Upcroft J.A."/>
            <person name="Upcroft P."/>
            <person name="White O."/>
            <person name="Salzberg S.L."/>
            <person name="Tang P."/>
            <person name="Chiu C.-H."/>
            <person name="Lee Y.-S."/>
            <person name="Embley T.M."/>
            <person name="Coombs G.H."/>
            <person name="Mottram J.C."/>
            <person name="Tachezy J."/>
            <person name="Fraser-Liggett C.M."/>
            <person name="Johnson P.J."/>
        </authorList>
    </citation>
    <scope>NUCLEOTIDE SEQUENCE [LARGE SCALE GENOMIC DNA]</scope>
    <source>
        <strain evidence="1">G3</strain>
    </source>
</reference>
<dbReference type="Pfam" id="PF13306">
    <property type="entry name" value="LRR_5"/>
    <property type="match status" value="1"/>
</dbReference>
<dbReference type="VEuPathDB" id="TrichDB:TVAG_484410"/>
<organism evidence="1 2">
    <name type="scientific">Trichomonas vaginalis (strain ATCC PRA-98 / G3)</name>
    <dbReference type="NCBI Taxonomy" id="412133"/>
    <lineage>
        <taxon>Eukaryota</taxon>
        <taxon>Metamonada</taxon>
        <taxon>Parabasalia</taxon>
        <taxon>Trichomonadida</taxon>
        <taxon>Trichomonadidae</taxon>
        <taxon>Trichomonas</taxon>
    </lineage>
</organism>
<keyword evidence="2" id="KW-1185">Reference proteome</keyword>
<reference evidence="1" key="1">
    <citation type="submission" date="2006-10" db="EMBL/GenBank/DDBJ databases">
        <authorList>
            <person name="Amadeo P."/>
            <person name="Zhao Q."/>
            <person name="Wortman J."/>
            <person name="Fraser-Liggett C."/>
            <person name="Carlton J."/>
        </authorList>
    </citation>
    <scope>NUCLEOTIDE SEQUENCE</scope>
    <source>
        <strain evidence="1">G3</strain>
    </source>
</reference>